<keyword evidence="2" id="KW-0812">Transmembrane</keyword>
<reference evidence="3" key="1">
    <citation type="submission" date="2021-03" db="EMBL/GenBank/DDBJ databases">
        <title>Chromosome level genome of the anhydrobiotic midge Polypedilum vanderplanki.</title>
        <authorList>
            <person name="Yoshida Y."/>
            <person name="Kikawada T."/>
            <person name="Gusev O."/>
        </authorList>
    </citation>
    <scope>NUCLEOTIDE SEQUENCE</scope>
    <source>
        <strain evidence="3">NIAS01</strain>
        <tissue evidence="3">Whole body or cell culture</tissue>
    </source>
</reference>
<dbReference type="Proteomes" id="UP001107558">
    <property type="component" value="Chromosome 2"/>
</dbReference>
<comment type="caution">
    <text evidence="3">The sequence shown here is derived from an EMBL/GenBank/DDBJ whole genome shotgun (WGS) entry which is preliminary data.</text>
</comment>
<evidence type="ECO:0000313" key="3">
    <source>
        <dbReference type="EMBL" id="KAG5677066.1"/>
    </source>
</evidence>
<name>A0A9J6C4X1_POLVA</name>
<evidence type="ECO:0000313" key="4">
    <source>
        <dbReference type="Proteomes" id="UP001107558"/>
    </source>
</evidence>
<keyword evidence="2" id="KW-0472">Membrane</keyword>
<keyword evidence="4" id="KW-1185">Reference proteome</keyword>
<dbReference type="AlphaFoldDB" id="A0A9J6C4X1"/>
<gene>
    <name evidence="3" type="ORF">PVAND_006850</name>
</gene>
<evidence type="ECO:0000256" key="1">
    <source>
        <dbReference type="SAM" id="MobiDB-lite"/>
    </source>
</evidence>
<organism evidence="3 4">
    <name type="scientific">Polypedilum vanderplanki</name>
    <name type="common">Sleeping chironomid midge</name>
    <dbReference type="NCBI Taxonomy" id="319348"/>
    <lineage>
        <taxon>Eukaryota</taxon>
        <taxon>Metazoa</taxon>
        <taxon>Ecdysozoa</taxon>
        <taxon>Arthropoda</taxon>
        <taxon>Hexapoda</taxon>
        <taxon>Insecta</taxon>
        <taxon>Pterygota</taxon>
        <taxon>Neoptera</taxon>
        <taxon>Endopterygota</taxon>
        <taxon>Diptera</taxon>
        <taxon>Nematocera</taxon>
        <taxon>Chironomoidea</taxon>
        <taxon>Chironomidae</taxon>
        <taxon>Chironominae</taxon>
        <taxon>Polypedilum</taxon>
        <taxon>Polypedilum</taxon>
    </lineage>
</organism>
<dbReference type="EMBL" id="JADBJN010000002">
    <property type="protein sequence ID" value="KAG5677066.1"/>
    <property type="molecule type" value="Genomic_DNA"/>
</dbReference>
<accession>A0A9J6C4X1</accession>
<feature type="transmembrane region" description="Helical" evidence="2">
    <location>
        <begin position="6"/>
        <end position="27"/>
    </location>
</feature>
<feature type="compositionally biased region" description="Polar residues" evidence="1">
    <location>
        <begin position="90"/>
        <end position="103"/>
    </location>
</feature>
<sequence length="124" mass="14026">MNEAIVYPLIAGSVLIIIALIATVLAIRKIFKKRTLFSTPVIVTSQPFVPQTQQQHPLYSINHQTNPQFPQPPPSYNPQNVPPYGIYQPPTITHPYQTQEANAPNNLMPMPYDNNNAPYQNNKF</sequence>
<evidence type="ECO:0000256" key="2">
    <source>
        <dbReference type="SAM" id="Phobius"/>
    </source>
</evidence>
<proteinExistence type="predicted"/>
<feature type="region of interest" description="Disordered" evidence="1">
    <location>
        <begin position="62"/>
        <end position="103"/>
    </location>
</feature>
<protein>
    <submittedName>
        <fullName evidence="3">Uncharacterized protein</fullName>
    </submittedName>
</protein>
<keyword evidence="2" id="KW-1133">Transmembrane helix</keyword>